<dbReference type="PANTHER" id="PTHR22911:SF6">
    <property type="entry name" value="SOLUTE CARRIER FAMILY 35 MEMBER G1"/>
    <property type="match status" value="1"/>
</dbReference>
<evidence type="ECO:0000256" key="4">
    <source>
        <dbReference type="ARBA" id="ARBA00022989"/>
    </source>
</evidence>
<evidence type="ECO:0000256" key="6">
    <source>
        <dbReference type="SAM" id="Phobius"/>
    </source>
</evidence>
<accession>A0A0B5E0J3</accession>
<keyword evidence="4 6" id="KW-1133">Transmembrane helix</keyword>
<evidence type="ECO:0000259" key="7">
    <source>
        <dbReference type="Pfam" id="PF00892"/>
    </source>
</evidence>
<feature type="domain" description="EamA" evidence="7">
    <location>
        <begin position="152"/>
        <end position="286"/>
    </location>
</feature>
<proteinExistence type="inferred from homology"/>
<feature type="transmembrane region" description="Helical" evidence="6">
    <location>
        <begin position="215"/>
        <end position="236"/>
    </location>
</feature>
<evidence type="ECO:0000313" key="8">
    <source>
        <dbReference type="EMBL" id="AJE46940.1"/>
    </source>
</evidence>
<dbReference type="InterPro" id="IPR037185">
    <property type="entry name" value="EmrE-like"/>
</dbReference>
<dbReference type="GO" id="GO:0016020">
    <property type="term" value="C:membrane"/>
    <property type="evidence" value="ECO:0007669"/>
    <property type="project" value="UniProtKB-SubCell"/>
</dbReference>
<evidence type="ECO:0000256" key="2">
    <source>
        <dbReference type="ARBA" id="ARBA00009853"/>
    </source>
</evidence>
<feature type="transmembrane region" description="Helical" evidence="6">
    <location>
        <begin position="97"/>
        <end position="119"/>
    </location>
</feature>
<protein>
    <recommendedName>
        <fullName evidence="7">EamA domain-containing protein</fullName>
    </recommendedName>
</protein>
<keyword evidence="5 6" id="KW-0472">Membrane</keyword>
<dbReference type="OrthoDB" id="9812899at2"/>
<evidence type="ECO:0000256" key="1">
    <source>
        <dbReference type="ARBA" id="ARBA00004141"/>
    </source>
</evidence>
<dbReference type="KEGG" id="cid:P73_2225"/>
<name>A0A0B5E0J3_9RHOB</name>
<feature type="transmembrane region" description="Helical" evidence="6">
    <location>
        <begin position="12"/>
        <end position="29"/>
    </location>
</feature>
<gene>
    <name evidence="8" type="ORF">P73_2225</name>
</gene>
<keyword evidence="3 6" id="KW-0812">Transmembrane</keyword>
<feature type="transmembrane region" description="Helical" evidence="6">
    <location>
        <begin position="182"/>
        <end position="203"/>
    </location>
</feature>
<dbReference type="Proteomes" id="UP000031521">
    <property type="component" value="Chromosome"/>
</dbReference>
<dbReference type="RefSeq" id="WP_043869619.1">
    <property type="nucleotide sequence ID" value="NZ_CP004393.1"/>
</dbReference>
<dbReference type="EMBL" id="CP004393">
    <property type="protein sequence ID" value="AJE46940.1"/>
    <property type="molecule type" value="Genomic_DNA"/>
</dbReference>
<dbReference type="STRING" id="1208324.P73_2225"/>
<dbReference type="SUPFAM" id="SSF103481">
    <property type="entry name" value="Multidrug resistance efflux transporter EmrE"/>
    <property type="match status" value="2"/>
</dbReference>
<dbReference type="InterPro" id="IPR000620">
    <property type="entry name" value="EamA_dom"/>
</dbReference>
<dbReference type="PANTHER" id="PTHR22911">
    <property type="entry name" value="ACYL-MALONYL CONDENSING ENZYME-RELATED"/>
    <property type="match status" value="1"/>
</dbReference>
<reference evidence="8 9" key="1">
    <citation type="journal article" date="2014" name="Int. J. Syst. Evol. Microbiol.">
        <title>Celeribacter indicus sp. nov., a polycyclic aromatic hydrocarbon-degrading bacterium from deep-sea sediment and reclassification of Huaishuia halophila as Celeribacter halophilus comb. nov.</title>
        <authorList>
            <person name="Lai Q."/>
            <person name="Cao J."/>
            <person name="Yuan J."/>
            <person name="Li F."/>
            <person name="Shao Z."/>
        </authorList>
    </citation>
    <scope>NUCLEOTIDE SEQUENCE [LARGE SCALE GENOMIC DNA]</scope>
    <source>
        <strain evidence="8">P73</strain>
    </source>
</reference>
<evidence type="ECO:0000256" key="5">
    <source>
        <dbReference type="ARBA" id="ARBA00023136"/>
    </source>
</evidence>
<comment type="similarity">
    <text evidence="2">Belongs to the drug/metabolite transporter (DMT) superfamily. 10 TMS drug/metabolite exporter (DME) (TC 2.A.7.3) family.</text>
</comment>
<feature type="transmembrane region" description="Helical" evidence="6">
    <location>
        <begin position="270"/>
        <end position="286"/>
    </location>
</feature>
<comment type="subcellular location">
    <subcellularLocation>
        <location evidence="1">Membrane</location>
        <topology evidence="1">Multi-pass membrane protein</topology>
    </subcellularLocation>
</comment>
<feature type="transmembrane region" description="Helical" evidence="6">
    <location>
        <begin position="126"/>
        <end position="146"/>
    </location>
</feature>
<evidence type="ECO:0000256" key="3">
    <source>
        <dbReference type="ARBA" id="ARBA00022692"/>
    </source>
</evidence>
<feature type="transmembrane region" description="Helical" evidence="6">
    <location>
        <begin position="41"/>
        <end position="59"/>
    </location>
</feature>
<evidence type="ECO:0000313" key="9">
    <source>
        <dbReference type="Proteomes" id="UP000031521"/>
    </source>
</evidence>
<feature type="transmembrane region" description="Helical" evidence="6">
    <location>
        <begin position="152"/>
        <end position="170"/>
    </location>
</feature>
<dbReference type="Pfam" id="PF00892">
    <property type="entry name" value="EamA"/>
    <property type="match status" value="2"/>
</dbReference>
<dbReference type="HOGENOM" id="CLU_032828_0_0_5"/>
<feature type="domain" description="EamA" evidence="7">
    <location>
        <begin position="10"/>
        <end position="142"/>
    </location>
</feature>
<sequence>MSTPQSHPLRAALWMAGSITGFSAMAVAGRKLTGQFDTFEILAYRSFFGLVVVLGVATAQGRLAECRPRALPLHLGRNLGHFFAQNLWLYALPLIPLAQLFALEFSYPILVGLGATLFLGERMTPLRALTSLMGFAGILLVARPFGASGFSAGLLAATACAFGFAASALFTKKLTLTAHVSILSIMFWMTFMQLWMGIACALADGSARLLTPAALPWAVLIALAGLGAHFCLSNALSLAPASVVTPMDFLRLPLIGVIGMVFYGEAPDPAVFLGAAVILAAIYLNIRGESRAARARAAT</sequence>
<feature type="transmembrane region" description="Helical" evidence="6">
    <location>
        <begin position="248"/>
        <end position="264"/>
    </location>
</feature>
<keyword evidence="9" id="KW-1185">Reference proteome</keyword>
<dbReference type="AlphaFoldDB" id="A0A0B5E0J3"/>
<organism evidence="8 9">
    <name type="scientific">Celeribacter indicus</name>
    <dbReference type="NCBI Taxonomy" id="1208324"/>
    <lineage>
        <taxon>Bacteria</taxon>
        <taxon>Pseudomonadati</taxon>
        <taxon>Pseudomonadota</taxon>
        <taxon>Alphaproteobacteria</taxon>
        <taxon>Rhodobacterales</taxon>
        <taxon>Roseobacteraceae</taxon>
        <taxon>Celeribacter</taxon>
    </lineage>
</organism>